<reference evidence="5" key="1">
    <citation type="journal article" date="2023" name="Mol. Phylogenet. Evol.">
        <title>Genome-scale phylogeny and comparative genomics of the fungal order Sordariales.</title>
        <authorList>
            <person name="Hensen N."/>
            <person name="Bonometti L."/>
            <person name="Westerberg I."/>
            <person name="Brannstrom I.O."/>
            <person name="Guillou S."/>
            <person name="Cros-Aarteil S."/>
            <person name="Calhoun S."/>
            <person name="Haridas S."/>
            <person name="Kuo A."/>
            <person name="Mondo S."/>
            <person name="Pangilinan J."/>
            <person name="Riley R."/>
            <person name="LaButti K."/>
            <person name="Andreopoulos B."/>
            <person name="Lipzen A."/>
            <person name="Chen C."/>
            <person name="Yan M."/>
            <person name="Daum C."/>
            <person name="Ng V."/>
            <person name="Clum A."/>
            <person name="Steindorff A."/>
            <person name="Ohm R.A."/>
            <person name="Martin F."/>
            <person name="Silar P."/>
            <person name="Natvig D.O."/>
            <person name="Lalanne C."/>
            <person name="Gautier V."/>
            <person name="Ament-Velasquez S.L."/>
            <person name="Kruys A."/>
            <person name="Hutchinson M.I."/>
            <person name="Powell A.J."/>
            <person name="Barry K."/>
            <person name="Miller A.N."/>
            <person name="Grigoriev I.V."/>
            <person name="Debuchy R."/>
            <person name="Gladieux P."/>
            <person name="Hiltunen Thoren M."/>
            <person name="Johannesson H."/>
        </authorList>
    </citation>
    <scope>NUCLEOTIDE SEQUENCE</scope>
    <source>
        <strain evidence="5">CBS 168.71</strain>
    </source>
</reference>
<dbReference type="EMBL" id="JAUEPN010000009">
    <property type="protein sequence ID" value="KAK3291594.1"/>
    <property type="molecule type" value="Genomic_DNA"/>
</dbReference>
<evidence type="ECO:0000259" key="3">
    <source>
        <dbReference type="Pfam" id="PF22893"/>
    </source>
</evidence>
<dbReference type="InterPro" id="IPR031348">
    <property type="entry name" value="PigL_N"/>
</dbReference>
<dbReference type="AlphaFoldDB" id="A0AAE0H7V5"/>
<evidence type="ECO:0000259" key="4">
    <source>
        <dbReference type="Pfam" id="PF22972"/>
    </source>
</evidence>
<dbReference type="Proteomes" id="UP001278766">
    <property type="component" value="Unassembled WGS sequence"/>
</dbReference>
<dbReference type="PANTHER" id="PTHR38886:SF1">
    <property type="entry name" value="NACHT-NTPASE AND P-LOOP NTPASES N-TERMINAL DOMAIN-CONTAINING PROTEIN"/>
    <property type="match status" value="1"/>
</dbReference>
<dbReference type="InterPro" id="IPR054464">
    <property type="entry name" value="ULD_fung"/>
</dbReference>
<name>A0AAE0H7V5_9PEZI</name>
<dbReference type="Pfam" id="PF17111">
    <property type="entry name" value="PigL_N"/>
    <property type="match status" value="1"/>
</dbReference>
<evidence type="ECO:0008006" key="7">
    <source>
        <dbReference type="Google" id="ProtNLM"/>
    </source>
</evidence>
<dbReference type="Pfam" id="PF22893">
    <property type="entry name" value="ULD_2"/>
    <property type="match status" value="1"/>
</dbReference>
<keyword evidence="6" id="KW-1185">Reference proteome</keyword>
<dbReference type="InterPro" id="IPR055236">
    <property type="entry name" value="EVH1_PP4R3"/>
</dbReference>
<proteinExistence type="predicted"/>
<dbReference type="Pfam" id="PF22972">
    <property type="entry name" value="EVH1_PP4R3"/>
    <property type="match status" value="1"/>
</dbReference>
<accession>A0AAE0H7V5</accession>
<organism evidence="5 6">
    <name type="scientific">Chaetomium fimeti</name>
    <dbReference type="NCBI Taxonomy" id="1854472"/>
    <lineage>
        <taxon>Eukaryota</taxon>
        <taxon>Fungi</taxon>
        <taxon>Dikarya</taxon>
        <taxon>Ascomycota</taxon>
        <taxon>Pezizomycotina</taxon>
        <taxon>Sordariomycetes</taxon>
        <taxon>Sordariomycetidae</taxon>
        <taxon>Sordariales</taxon>
        <taxon>Chaetomiaceae</taxon>
        <taxon>Chaetomium</taxon>
    </lineage>
</organism>
<evidence type="ECO:0000259" key="2">
    <source>
        <dbReference type="Pfam" id="PF17111"/>
    </source>
</evidence>
<dbReference type="InterPro" id="IPR011993">
    <property type="entry name" value="PH-like_dom_sf"/>
</dbReference>
<comment type="caution">
    <text evidence="5">The sequence shown here is derived from an EMBL/GenBank/DDBJ whole genome shotgun (WGS) entry which is preliminary data.</text>
</comment>
<feature type="domain" description="Ubiquitin-like" evidence="3">
    <location>
        <begin position="226"/>
        <end position="310"/>
    </location>
</feature>
<evidence type="ECO:0000313" key="6">
    <source>
        <dbReference type="Proteomes" id="UP001278766"/>
    </source>
</evidence>
<gene>
    <name evidence="5" type="ORF">B0H64DRAFT_409510</name>
</gene>
<evidence type="ECO:0000256" key="1">
    <source>
        <dbReference type="SAM" id="MobiDB-lite"/>
    </source>
</evidence>
<feature type="domain" description="Azaphilone pigments biosynthesis cluster protein L N-terminal" evidence="2">
    <location>
        <begin position="17"/>
        <end position="168"/>
    </location>
</feature>
<reference evidence="5" key="2">
    <citation type="submission" date="2023-06" db="EMBL/GenBank/DDBJ databases">
        <authorList>
            <consortium name="Lawrence Berkeley National Laboratory"/>
            <person name="Haridas S."/>
            <person name="Hensen N."/>
            <person name="Bonometti L."/>
            <person name="Westerberg I."/>
            <person name="Brannstrom I.O."/>
            <person name="Guillou S."/>
            <person name="Cros-Aarteil S."/>
            <person name="Calhoun S."/>
            <person name="Kuo A."/>
            <person name="Mondo S."/>
            <person name="Pangilinan J."/>
            <person name="Riley R."/>
            <person name="Labutti K."/>
            <person name="Andreopoulos B."/>
            <person name="Lipzen A."/>
            <person name="Chen C."/>
            <person name="Yanf M."/>
            <person name="Daum C."/>
            <person name="Ng V."/>
            <person name="Clum A."/>
            <person name="Steindorff A."/>
            <person name="Ohm R."/>
            <person name="Martin F."/>
            <person name="Silar P."/>
            <person name="Natvig D."/>
            <person name="Lalanne C."/>
            <person name="Gautier V."/>
            <person name="Ament-Velasquez S.L."/>
            <person name="Kruys A."/>
            <person name="Hutchinson M.I."/>
            <person name="Powell A.J."/>
            <person name="Barry K."/>
            <person name="Miller A.N."/>
            <person name="Grigoriev I.V."/>
            <person name="Debuchy R."/>
            <person name="Gladieux P."/>
            <person name="Thoren M.H."/>
            <person name="Johannesson H."/>
        </authorList>
    </citation>
    <scope>NUCLEOTIDE SEQUENCE</scope>
    <source>
        <strain evidence="5">CBS 168.71</strain>
    </source>
</reference>
<protein>
    <recommendedName>
        <fullName evidence="7">Fungal N-terminal domain-containing protein</fullName>
    </recommendedName>
</protein>
<evidence type="ECO:0000313" key="5">
    <source>
        <dbReference type="EMBL" id="KAK3291594.1"/>
    </source>
</evidence>
<dbReference type="Gene3D" id="2.30.29.30">
    <property type="entry name" value="Pleckstrin-homology domain (PH domain)/Phosphotyrosine-binding domain (PTB)"/>
    <property type="match status" value="1"/>
</dbReference>
<feature type="domain" description="PP4R3 EVH1-like" evidence="4">
    <location>
        <begin position="411"/>
        <end position="497"/>
    </location>
</feature>
<dbReference type="PANTHER" id="PTHR38886">
    <property type="entry name" value="SESA DOMAIN-CONTAINING PROTEIN"/>
    <property type="match status" value="1"/>
</dbReference>
<dbReference type="GeneID" id="87841661"/>
<dbReference type="RefSeq" id="XP_062655108.1">
    <property type="nucleotide sequence ID" value="XM_062804713.1"/>
</dbReference>
<sequence>MSVGFGFSVGDFLAALKLVGTVIDALREASESGDAYRELLHELFALETALLHVNRLELDDGQRTEKIALRQAAAQCQRTIDNFWDKIRKYQPHLRHGGTGSRIKDSWVKIKWAVCKKDDMERFKADLRGHRGAIEVLLLAVQMEAAVMQSRRQDEAQKTLAGKIQELSSQWFGTLSAIADGVNHSVQQGKYLLDATAKIIQTNLRVFQMVFDIHQYILRVPPQVNRQQPVYMIDAFGKESPFHLEFVRSAEALIAILKVNFKSTSSGSRMIERGDFVIEDAGTKRDIDLDCDWDTCFFPGQRVSMSMVFKRRGEPTTSTCPACRTEAGSAADQEVVCDKCGITFRRVREEPSEMPPRLHPPIVTERLRAVKGPRAAEPQPKPQLQRRNEGGDDVDDIQRFRRVRLLESVSRCRLYTSVNGSWYDYGTGLAVRTDVIDDNICIEVHSQHEPGHELVMERVSRRGIQGEDETLLVWTNVKSRTKRALRFQTEEGYMAAWRPSYVGGRLEGWYRRYFFP</sequence>
<feature type="region of interest" description="Disordered" evidence="1">
    <location>
        <begin position="371"/>
        <end position="393"/>
    </location>
</feature>